<dbReference type="EMBL" id="MDYQ01000001">
    <property type="protein sequence ID" value="PRP89807.1"/>
    <property type="molecule type" value="Genomic_DNA"/>
</dbReference>
<dbReference type="AlphaFoldDB" id="A0A2P6P0T7"/>
<gene>
    <name evidence="2" type="ORF">PROFUN_00149</name>
</gene>
<dbReference type="InParanoid" id="A0A2P6P0T7"/>
<protein>
    <submittedName>
        <fullName evidence="2">Uncharacterized protein</fullName>
    </submittedName>
</protein>
<evidence type="ECO:0000313" key="2">
    <source>
        <dbReference type="EMBL" id="PRP89807.1"/>
    </source>
</evidence>
<keyword evidence="3" id="KW-1185">Reference proteome</keyword>
<evidence type="ECO:0000256" key="1">
    <source>
        <dbReference type="SAM" id="MobiDB-lite"/>
    </source>
</evidence>
<evidence type="ECO:0000313" key="3">
    <source>
        <dbReference type="Proteomes" id="UP000241769"/>
    </source>
</evidence>
<name>A0A2P6P0T7_9EUKA</name>
<comment type="caution">
    <text evidence="2">The sequence shown here is derived from an EMBL/GenBank/DDBJ whole genome shotgun (WGS) entry which is preliminary data.</text>
</comment>
<feature type="region of interest" description="Disordered" evidence="1">
    <location>
        <begin position="1"/>
        <end position="23"/>
    </location>
</feature>
<dbReference type="Proteomes" id="UP000241769">
    <property type="component" value="Unassembled WGS sequence"/>
</dbReference>
<sequence length="64" mass="6959">MSDRSENASSRGDTQGPEETMDRGIRYVREEAAVEITFRPGTASGLLFLSLSLSPSGLLFPLLQ</sequence>
<accession>A0A2P6P0T7</accession>
<proteinExistence type="predicted"/>
<organism evidence="2 3">
    <name type="scientific">Planoprotostelium fungivorum</name>
    <dbReference type="NCBI Taxonomy" id="1890364"/>
    <lineage>
        <taxon>Eukaryota</taxon>
        <taxon>Amoebozoa</taxon>
        <taxon>Evosea</taxon>
        <taxon>Variosea</taxon>
        <taxon>Cavosteliida</taxon>
        <taxon>Cavosteliaceae</taxon>
        <taxon>Planoprotostelium</taxon>
    </lineage>
</organism>
<reference evidence="2 3" key="1">
    <citation type="journal article" date="2018" name="Genome Biol. Evol.">
        <title>Multiple Roots of Fruiting Body Formation in Amoebozoa.</title>
        <authorList>
            <person name="Hillmann F."/>
            <person name="Forbes G."/>
            <person name="Novohradska S."/>
            <person name="Ferling I."/>
            <person name="Riege K."/>
            <person name="Groth M."/>
            <person name="Westermann M."/>
            <person name="Marz M."/>
            <person name="Spaller T."/>
            <person name="Winckler T."/>
            <person name="Schaap P."/>
            <person name="Glockner G."/>
        </authorList>
    </citation>
    <scope>NUCLEOTIDE SEQUENCE [LARGE SCALE GENOMIC DNA]</scope>
    <source>
        <strain evidence="2 3">Jena</strain>
    </source>
</reference>